<name>A0A7J8EZX9_ROUAE</name>
<dbReference type="EMBL" id="JACASE010000008">
    <property type="protein sequence ID" value="KAF6440973.1"/>
    <property type="molecule type" value="Genomic_DNA"/>
</dbReference>
<feature type="region of interest" description="Disordered" evidence="1">
    <location>
        <begin position="1"/>
        <end position="23"/>
    </location>
</feature>
<evidence type="ECO:0000313" key="3">
    <source>
        <dbReference type="Proteomes" id="UP000593571"/>
    </source>
</evidence>
<evidence type="ECO:0000256" key="1">
    <source>
        <dbReference type="SAM" id="MobiDB-lite"/>
    </source>
</evidence>
<sequence>MPTSQNMESDRPPPPAPTWNPIRKQSRILNVTDKGKVTVFRSGSRRSAESFWCRITGGTAKAAAACSCRPPAPISPVWSAVGTIIGSTGRKDNFPSVVGPLWSLAQGPRPPGEATASGLPSRSFSPLAPSTPQERLLPCIAHPAESKRLTVLGPHPPLSSDRAQTLTAGFRDEDIQGKEKKGRRVWAIRPKAISLNQDLCDVYCSLSSSLKFTTKLMTTSGGGRGREGEIPLSRRQFYFTHPKQLQIVLNILSLFLSKS</sequence>
<evidence type="ECO:0000313" key="2">
    <source>
        <dbReference type="EMBL" id="KAF6440973.1"/>
    </source>
</evidence>
<dbReference type="Proteomes" id="UP000593571">
    <property type="component" value="Unassembled WGS sequence"/>
</dbReference>
<protein>
    <submittedName>
        <fullName evidence="2">Uncharacterized protein</fullName>
    </submittedName>
</protein>
<gene>
    <name evidence="2" type="ORF">HJG63_012208</name>
</gene>
<organism evidence="2 3">
    <name type="scientific">Rousettus aegyptiacus</name>
    <name type="common">Egyptian fruit bat</name>
    <name type="synonym">Pteropus aegyptiacus</name>
    <dbReference type="NCBI Taxonomy" id="9407"/>
    <lineage>
        <taxon>Eukaryota</taxon>
        <taxon>Metazoa</taxon>
        <taxon>Chordata</taxon>
        <taxon>Craniata</taxon>
        <taxon>Vertebrata</taxon>
        <taxon>Euteleostomi</taxon>
        <taxon>Mammalia</taxon>
        <taxon>Eutheria</taxon>
        <taxon>Laurasiatheria</taxon>
        <taxon>Chiroptera</taxon>
        <taxon>Yinpterochiroptera</taxon>
        <taxon>Pteropodoidea</taxon>
        <taxon>Pteropodidae</taxon>
        <taxon>Rousettinae</taxon>
        <taxon>Rousettus</taxon>
    </lineage>
</organism>
<feature type="compositionally biased region" description="Polar residues" evidence="1">
    <location>
        <begin position="118"/>
        <end position="132"/>
    </location>
</feature>
<proteinExistence type="predicted"/>
<comment type="caution">
    <text evidence="2">The sequence shown here is derived from an EMBL/GenBank/DDBJ whole genome shotgun (WGS) entry which is preliminary data.</text>
</comment>
<dbReference type="AlphaFoldDB" id="A0A7J8EZX9"/>
<reference evidence="2 3" key="1">
    <citation type="journal article" date="2020" name="Nature">
        <title>Six reference-quality genomes reveal evolution of bat adaptations.</title>
        <authorList>
            <person name="Jebb D."/>
            <person name="Huang Z."/>
            <person name="Pippel M."/>
            <person name="Hughes G.M."/>
            <person name="Lavrichenko K."/>
            <person name="Devanna P."/>
            <person name="Winkler S."/>
            <person name="Jermiin L.S."/>
            <person name="Skirmuntt E.C."/>
            <person name="Katzourakis A."/>
            <person name="Burkitt-Gray L."/>
            <person name="Ray D.A."/>
            <person name="Sullivan K.A.M."/>
            <person name="Roscito J.G."/>
            <person name="Kirilenko B.M."/>
            <person name="Davalos L.M."/>
            <person name="Corthals A.P."/>
            <person name="Power M.L."/>
            <person name="Jones G."/>
            <person name="Ransome R.D."/>
            <person name="Dechmann D.K.N."/>
            <person name="Locatelli A.G."/>
            <person name="Puechmaille S.J."/>
            <person name="Fedrigo O."/>
            <person name="Jarvis E.D."/>
            <person name="Hiller M."/>
            <person name="Vernes S.C."/>
            <person name="Myers E.W."/>
            <person name="Teeling E.C."/>
        </authorList>
    </citation>
    <scope>NUCLEOTIDE SEQUENCE [LARGE SCALE GENOMIC DNA]</scope>
    <source>
        <strain evidence="2">MRouAeg1</strain>
        <tissue evidence="2">Muscle</tissue>
    </source>
</reference>
<keyword evidence="3" id="KW-1185">Reference proteome</keyword>
<feature type="region of interest" description="Disordered" evidence="1">
    <location>
        <begin position="105"/>
        <end position="132"/>
    </location>
</feature>
<accession>A0A7J8EZX9</accession>